<reference evidence="3" key="1">
    <citation type="journal article" date="2015" name="Proc. Natl. Acad. Sci. U.S.A.">
        <title>Networks of energetic and metabolic interactions define dynamics in microbial communities.</title>
        <authorList>
            <person name="Embree M."/>
            <person name="Liu J.K."/>
            <person name="Al-Bassam M.M."/>
            <person name="Zengler K."/>
        </authorList>
    </citation>
    <scope>NUCLEOTIDE SEQUENCE</scope>
</reference>
<evidence type="ECO:0000256" key="1">
    <source>
        <dbReference type="ARBA" id="ARBA00022729"/>
    </source>
</evidence>
<dbReference type="PRINTS" id="PR01805">
    <property type="entry name" value="VACJLIPOPROT"/>
</dbReference>
<gene>
    <name evidence="3" type="ORF">ASZ90_007610</name>
</gene>
<dbReference type="Pfam" id="PF04333">
    <property type="entry name" value="MlaA"/>
    <property type="match status" value="1"/>
</dbReference>
<dbReference type="InterPro" id="IPR007428">
    <property type="entry name" value="MlaA"/>
</dbReference>
<keyword evidence="3" id="KW-0449">Lipoprotein</keyword>
<dbReference type="PROSITE" id="PS51257">
    <property type="entry name" value="PROKAR_LIPOPROTEIN"/>
    <property type="match status" value="1"/>
</dbReference>
<comment type="caution">
    <text evidence="3">The sequence shown here is derived from an EMBL/GenBank/DDBJ whole genome shotgun (WGS) entry which is preliminary data.</text>
</comment>
<dbReference type="GO" id="GO:0120010">
    <property type="term" value="P:intermembrane phospholipid transfer"/>
    <property type="evidence" value="ECO:0007669"/>
    <property type="project" value="TreeGrafter"/>
</dbReference>
<evidence type="ECO:0000313" key="3">
    <source>
        <dbReference type="EMBL" id="KUG22620.1"/>
    </source>
</evidence>
<dbReference type="EMBL" id="LNQE01000951">
    <property type="protein sequence ID" value="KUG22620.1"/>
    <property type="molecule type" value="Genomic_DNA"/>
</dbReference>
<dbReference type="PANTHER" id="PTHR30035">
    <property type="entry name" value="LIPOPROTEIN VACJ-RELATED"/>
    <property type="match status" value="1"/>
</dbReference>
<dbReference type="GO" id="GO:0016020">
    <property type="term" value="C:membrane"/>
    <property type="evidence" value="ECO:0007669"/>
    <property type="project" value="InterPro"/>
</dbReference>
<proteinExistence type="predicted"/>
<feature type="region of interest" description="Disordered" evidence="2">
    <location>
        <begin position="291"/>
        <end position="311"/>
    </location>
</feature>
<accession>A0A0W8FP11</accession>
<dbReference type="AlphaFoldDB" id="A0A0W8FP11"/>
<organism evidence="3">
    <name type="scientific">hydrocarbon metagenome</name>
    <dbReference type="NCBI Taxonomy" id="938273"/>
    <lineage>
        <taxon>unclassified sequences</taxon>
        <taxon>metagenomes</taxon>
        <taxon>ecological metagenomes</taxon>
    </lineage>
</organism>
<keyword evidence="1" id="KW-0732">Signal</keyword>
<protein>
    <submittedName>
        <fullName evidence="3">Vacj family lipoprotein</fullName>
    </submittedName>
</protein>
<evidence type="ECO:0000256" key="2">
    <source>
        <dbReference type="SAM" id="MobiDB-lite"/>
    </source>
</evidence>
<name>A0A0W8FP11_9ZZZZ</name>
<dbReference type="PANTHER" id="PTHR30035:SF3">
    <property type="entry name" value="INTERMEMBRANE PHOSPHOLIPID TRANSPORT SYSTEM LIPOPROTEIN MLAA"/>
    <property type="match status" value="1"/>
</dbReference>
<sequence>MKYYLVLILSLIFLTVGCAHNPVTSSGALPAKKSIPQHVLLASASEPNTVQSATDAVNPIDEEYKEDETFDNYADITIVEERVEIPDPLEPFNRAMHQFNDKLYFWALKPVAQGYKFIVPEPARVSVKNFFSNLAFPARFLSCLLQTDLSGAATEVGRFAINTVWGIGGLLDPSSGKELDLQKQDTDLGQTLGVWGVGQGFYIVWPVFGPSSPRDSVTIAGDYFLYPVSYISPWYAGVGVRVFEEVNATSLRIGDYEALKEAAIDPYIAFRDAYAQYRFKKIKARKAKLNSAASTEEKALPINPAPPQEGN</sequence>